<sequence>MQLLTRVRQQELMLKQQLEKIYSDMSLNLQSKIPLEASQNLLTAAAQNTIKGRLTALNKEKDQLDSRQQSICKQLLLTAKSKEEKIQLRFTLLSDKLEKYVTSNPLLNFPSIVSQISLLRGEYWRNKGAINNNIYTVNNNDNYDNNNADLAGNLENVYLLKKRRANSKSITQRDNKKLKVDNTTVLDKQMDVSNPERQNKGTKNLNSNSSNKLNGTENDSNNTTKEAKGSNKMYNKANKINGTESNTTNNDNHAIDSNKNHVIFEPDSNPNTTLEEISLLGNANETSSNGLSLYPTPPEDSKKSGNSVKTKLISSNTRTVPEAKNQTITPAHGNHSPKSIPNLPVLKIKTPILEDCERCRTLYKLAYPNNYELATKPSLPSINKPSEIKMNDREVQAYWDAIESMRIYVKPLEGLLSTISTASAPKLISYIKILKADRRTEAPTIKLEQLLTVRQTLENHPFLKLSNPELNEKAETLNEYKICEEDNNQTLSKNTSMQGSRTTKSNIFCERPKSCLISTLIDALEEINLCLGTFKTAYEFFKPWVS</sequence>
<reference evidence="2" key="1">
    <citation type="journal article" date="2023" name="G3 (Bethesda)">
        <title>Whole genome assemblies of Zophobas morio and Tenebrio molitor.</title>
        <authorList>
            <person name="Kaur S."/>
            <person name="Stinson S.A."/>
            <person name="diCenzo G.C."/>
        </authorList>
    </citation>
    <scope>NUCLEOTIDE SEQUENCE</scope>
    <source>
        <strain evidence="2">QUZm001</strain>
    </source>
</reference>
<feature type="region of interest" description="Disordered" evidence="1">
    <location>
        <begin position="167"/>
        <end position="256"/>
    </location>
</feature>
<feature type="compositionally biased region" description="Polar residues" evidence="1">
    <location>
        <begin position="181"/>
        <end position="196"/>
    </location>
</feature>
<organism evidence="2 3">
    <name type="scientific">Zophobas morio</name>
    <dbReference type="NCBI Taxonomy" id="2755281"/>
    <lineage>
        <taxon>Eukaryota</taxon>
        <taxon>Metazoa</taxon>
        <taxon>Ecdysozoa</taxon>
        <taxon>Arthropoda</taxon>
        <taxon>Hexapoda</taxon>
        <taxon>Insecta</taxon>
        <taxon>Pterygota</taxon>
        <taxon>Neoptera</taxon>
        <taxon>Endopterygota</taxon>
        <taxon>Coleoptera</taxon>
        <taxon>Polyphaga</taxon>
        <taxon>Cucujiformia</taxon>
        <taxon>Tenebrionidae</taxon>
        <taxon>Zophobas</taxon>
    </lineage>
</organism>
<evidence type="ECO:0000313" key="3">
    <source>
        <dbReference type="Proteomes" id="UP001168821"/>
    </source>
</evidence>
<gene>
    <name evidence="2" type="ORF">Zmor_019106</name>
</gene>
<dbReference type="EMBL" id="JALNTZ010000545">
    <property type="protein sequence ID" value="KAJ3634411.1"/>
    <property type="molecule type" value="Genomic_DNA"/>
</dbReference>
<evidence type="ECO:0000256" key="1">
    <source>
        <dbReference type="SAM" id="MobiDB-lite"/>
    </source>
</evidence>
<feature type="compositionally biased region" description="Low complexity" evidence="1">
    <location>
        <begin position="201"/>
        <end position="216"/>
    </location>
</feature>
<feature type="compositionally biased region" description="Basic and acidic residues" evidence="1">
    <location>
        <begin position="171"/>
        <end position="180"/>
    </location>
</feature>
<keyword evidence="3" id="KW-1185">Reference proteome</keyword>
<dbReference type="AlphaFoldDB" id="A0AA38HL78"/>
<feature type="compositionally biased region" description="Polar residues" evidence="1">
    <location>
        <begin position="238"/>
        <end position="252"/>
    </location>
</feature>
<dbReference type="Proteomes" id="UP001168821">
    <property type="component" value="Unassembled WGS sequence"/>
</dbReference>
<evidence type="ECO:0000313" key="2">
    <source>
        <dbReference type="EMBL" id="KAJ3634411.1"/>
    </source>
</evidence>
<name>A0AA38HL78_9CUCU</name>
<proteinExistence type="predicted"/>
<accession>A0AA38HL78</accession>
<protein>
    <submittedName>
        <fullName evidence="2">Uncharacterized protein</fullName>
    </submittedName>
</protein>
<feature type="region of interest" description="Disordered" evidence="1">
    <location>
        <begin position="284"/>
        <end position="308"/>
    </location>
</feature>
<comment type="caution">
    <text evidence="2">The sequence shown here is derived from an EMBL/GenBank/DDBJ whole genome shotgun (WGS) entry which is preliminary data.</text>
</comment>